<dbReference type="EMBL" id="SGXA01000005">
    <property type="protein sequence ID" value="RZS65579.1"/>
    <property type="molecule type" value="Genomic_DNA"/>
</dbReference>
<dbReference type="GO" id="GO:0008168">
    <property type="term" value="F:methyltransferase activity"/>
    <property type="evidence" value="ECO:0007669"/>
    <property type="project" value="UniProtKB-KW"/>
</dbReference>
<sequence>MTTERNFNTISPSARVLLLMKALTDIPFARETAALILDPEAFDRLLQQQHSETFLVRVLHFENRYKTIDQSLDILHPTNVLELSSGFSCRGLAMAQYKPVVYLDTDLPESASNKKSLITDLIRIHHVHRKGKLYVHPLNAMDEVQFENALQYFPPGPITIVNEGLLVYLDDEEKRALCTTIRNILKRRGGHWITGDVYLKNPDHEPGNGKQTHEDNKWKEFLAEHNVNDNKFQTYNDAEAFFNSCGFRVVHKAATMHKTLSGLSYFTTPIRNEMVDDWLKYRQTWVLDAE</sequence>
<comment type="caution">
    <text evidence="1">The sequence shown here is derived from an EMBL/GenBank/DDBJ whole genome shotgun (WGS) entry which is preliminary data.</text>
</comment>
<keyword evidence="2" id="KW-1185">Reference proteome</keyword>
<dbReference type="GO" id="GO:0032259">
    <property type="term" value="P:methylation"/>
    <property type="evidence" value="ECO:0007669"/>
    <property type="project" value="UniProtKB-KW"/>
</dbReference>
<accession>A0A4Q7MGN5</accession>
<dbReference type="SUPFAM" id="SSF53335">
    <property type="entry name" value="S-adenosyl-L-methionine-dependent methyltransferases"/>
    <property type="match status" value="1"/>
</dbReference>
<keyword evidence="1" id="KW-0489">Methyltransferase</keyword>
<organism evidence="1 2">
    <name type="scientific">Pseudobacter ginsenosidimutans</name>
    <dbReference type="NCBI Taxonomy" id="661488"/>
    <lineage>
        <taxon>Bacteria</taxon>
        <taxon>Pseudomonadati</taxon>
        <taxon>Bacteroidota</taxon>
        <taxon>Chitinophagia</taxon>
        <taxon>Chitinophagales</taxon>
        <taxon>Chitinophagaceae</taxon>
        <taxon>Pseudobacter</taxon>
    </lineage>
</organism>
<dbReference type="Gene3D" id="3.40.50.150">
    <property type="entry name" value="Vaccinia Virus protein VP39"/>
    <property type="match status" value="1"/>
</dbReference>
<dbReference type="AlphaFoldDB" id="A0A4Q7MGN5"/>
<reference evidence="1 2" key="1">
    <citation type="submission" date="2019-02" db="EMBL/GenBank/DDBJ databases">
        <title>Genomic Encyclopedia of Type Strains, Phase IV (KMG-IV): sequencing the most valuable type-strain genomes for metagenomic binning, comparative biology and taxonomic classification.</title>
        <authorList>
            <person name="Goeker M."/>
        </authorList>
    </citation>
    <scope>NUCLEOTIDE SEQUENCE [LARGE SCALE GENOMIC DNA]</scope>
    <source>
        <strain evidence="1 2">DSM 18116</strain>
    </source>
</reference>
<dbReference type="InterPro" id="IPR029063">
    <property type="entry name" value="SAM-dependent_MTases_sf"/>
</dbReference>
<keyword evidence="1" id="KW-0808">Transferase</keyword>
<gene>
    <name evidence="1" type="ORF">EV199_5754</name>
</gene>
<proteinExistence type="predicted"/>
<dbReference type="OrthoDB" id="1442552at2"/>
<name>A0A4Q7MGN5_9BACT</name>
<evidence type="ECO:0000313" key="1">
    <source>
        <dbReference type="EMBL" id="RZS65579.1"/>
    </source>
</evidence>
<protein>
    <submittedName>
        <fullName evidence="1">O-methyltransferase involved in polyketide biosynthesis</fullName>
    </submittedName>
</protein>
<dbReference type="RefSeq" id="WP_130544235.1">
    <property type="nucleotide sequence ID" value="NZ_CP042431.1"/>
</dbReference>
<evidence type="ECO:0000313" key="2">
    <source>
        <dbReference type="Proteomes" id="UP000293874"/>
    </source>
</evidence>
<dbReference type="Proteomes" id="UP000293874">
    <property type="component" value="Unassembled WGS sequence"/>
</dbReference>